<evidence type="ECO:0000313" key="3">
    <source>
        <dbReference type="Proteomes" id="UP000298493"/>
    </source>
</evidence>
<evidence type="ECO:0000256" key="1">
    <source>
        <dbReference type="SAM" id="Phobius"/>
    </source>
</evidence>
<feature type="transmembrane region" description="Helical" evidence="1">
    <location>
        <begin position="95"/>
        <end position="113"/>
    </location>
</feature>
<sequence length="146" mass="16288">MYGDNSRVKQWSGNLTGSLAKQCPEVLSAWTKEVHKTLLVWLDYECDGHAVAVQKSTDAFGLVSYDTAGNERFSDRKRMVCKIWRAGDEFLAMKALHIHIPLLLALAWAWAWAITIRTPITDKPHAVKICVLPCPALELDVAVVPS</sequence>
<keyword evidence="1" id="KW-1133">Transmembrane helix</keyword>
<name>A0A4Z1NRN6_9PEZI</name>
<dbReference type="EMBL" id="SNSC02000017">
    <property type="protein sequence ID" value="TID17014.1"/>
    <property type="molecule type" value="Genomic_DNA"/>
</dbReference>
<comment type="caution">
    <text evidence="2">The sequence shown here is derived from an EMBL/GenBank/DDBJ whole genome shotgun (WGS) entry which is preliminary data.</text>
</comment>
<keyword evidence="1" id="KW-0812">Transmembrane</keyword>
<keyword evidence="3" id="KW-1185">Reference proteome</keyword>
<dbReference type="Proteomes" id="UP000298493">
    <property type="component" value="Unassembled WGS sequence"/>
</dbReference>
<dbReference type="AlphaFoldDB" id="A0A4Z1NRN6"/>
<accession>A0A4Z1NRN6</accession>
<proteinExistence type="predicted"/>
<keyword evidence="1" id="KW-0472">Membrane</keyword>
<protein>
    <submittedName>
        <fullName evidence="2">Uncharacterized protein</fullName>
    </submittedName>
</protein>
<evidence type="ECO:0000313" key="2">
    <source>
        <dbReference type="EMBL" id="TID17014.1"/>
    </source>
</evidence>
<organism evidence="2 3">
    <name type="scientific">Venturia nashicola</name>
    <dbReference type="NCBI Taxonomy" id="86259"/>
    <lineage>
        <taxon>Eukaryota</taxon>
        <taxon>Fungi</taxon>
        <taxon>Dikarya</taxon>
        <taxon>Ascomycota</taxon>
        <taxon>Pezizomycotina</taxon>
        <taxon>Dothideomycetes</taxon>
        <taxon>Pleosporomycetidae</taxon>
        <taxon>Venturiales</taxon>
        <taxon>Venturiaceae</taxon>
        <taxon>Venturia</taxon>
    </lineage>
</organism>
<reference evidence="2 3" key="1">
    <citation type="submission" date="2019-04" db="EMBL/GenBank/DDBJ databases">
        <title>High contiguity whole genome sequence and gene annotation resource for two Venturia nashicola isolates.</title>
        <authorList>
            <person name="Prokchorchik M."/>
            <person name="Won K."/>
            <person name="Lee Y."/>
            <person name="Choi E.D."/>
            <person name="Segonzac C."/>
            <person name="Sohn K.H."/>
        </authorList>
    </citation>
    <scope>NUCLEOTIDE SEQUENCE [LARGE SCALE GENOMIC DNA]</scope>
    <source>
        <strain evidence="2 3">PRI2</strain>
    </source>
</reference>
<gene>
    <name evidence="2" type="ORF">E6O75_ATG09780</name>
</gene>